<comment type="similarity">
    <text evidence="1">Belongs to the ABC transporter superfamily.</text>
</comment>
<dbReference type="HOGENOM" id="CLU_000604_101_1_7"/>
<dbReference type="InterPro" id="IPR015860">
    <property type="entry name" value="ABC_transpr_TagH-like"/>
</dbReference>
<dbReference type="InterPro" id="IPR027417">
    <property type="entry name" value="P-loop_NTPase"/>
</dbReference>
<dbReference type="GO" id="GO:0005524">
    <property type="term" value="F:ATP binding"/>
    <property type="evidence" value="ECO:0007669"/>
    <property type="project" value="UniProtKB-KW"/>
</dbReference>
<dbReference type="AlphaFoldDB" id="W4M8A2"/>
<dbReference type="InterPro" id="IPR050683">
    <property type="entry name" value="Bact_Polysacc_Export_ATP-bd"/>
</dbReference>
<evidence type="ECO:0000259" key="6">
    <source>
        <dbReference type="PROSITE" id="PS50893"/>
    </source>
</evidence>
<evidence type="ECO:0000313" key="7">
    <source>
        <dbReference type="EMBL" id="ETX06403.1"/>
    </source>
</evidence>
<dbReference type="GO" id="GO:0016020">
    <property type="term" value="C:membrane"/>
    <property type="evidence" value="ECO:0007669"/>
    <property type="project" value="InterPro"/>
</dbReference>
<dbReference type="PROSITE" id="PS50893">
    <property type="entry name" value="ABC_TRANSPORTER_2"/>
    <property type="match status" value="1"/>
</dbReference>
<dbReference type="EMBL" id="AZHX01000699">
    <property type="protein sequence ID" value="ETX06403.1"/>
    <property type="molecule type" value="Genomic_DNA"/>
</dbReference>
<name>W4M8A2_9BACT</name>
<dbReference type="InterPro" id="IPR003439">
    <property type="entry name" value="ABC_transporter-like_ATP-bd"/>
</dbReference>
<evidence type="ECO:0000256" key="1">
    <source>
        <dbReference type="ARBA" id="ARBA00005417"/>
    </source>
</evidence>
<dbReference type="CDD" id="cd03220">
    <property type="entry name" value="ABC_KpsT_Wzt"/>
    <property type="match status" value="1"/>
</dbReference>
<dbReference type="InterPro" id="IPR029439">
    <property type="entry name" value="Wzt_C"/>
</dbReference>
<dbReference type="InterPro" id="IPR003593">
    <property type="entry name" value="AAA+_ATPase"/>
</dbReference>
<keyword evidence="8" id="KW-1185">Reference proteome</keyword>
<dbReference type="PANTHER" id="PTHR46743:SF2">
    <property type="entry name" value="TEICHOIC ACIDS EXPORT ATP-BINDING PROTEIN TAGH"/>
    <property type="match status" value="1"/>
</dbReference>
<keyword evidence="3" id="KW-0547">Nucleotide-binding</keyword>
<dbReference type="Gene3D" id="2.70.50.60">
    <property type="entry name" value="abc- transporter (atp binding component) like domain"/>
    <property type="match status" value="1"/>
</dbReference>
<dbReference type="SUPFAM" id="SSF52540">
    <property type="entry name" value="P-loop containing nucleoside triphosphate hydrolases"/>
    <property type="match status" value="1"/>
</dbReference>
<keyword evidence="4" id="KW-0067">ATP-binding</keyword>
<dbReference type="Pfam" id="PF14524">
    <property type="entry name" value="Wzt_C"/>
    <property type="match status" value="1"/>
</dbReference>
<organism evidence="7 8">
    <name type="scientific">Candidatus Entotheonella gemina</name>
    <dbReference type="NCBI Taxonomy" id="1429439"/>
    <lineage>
        <taxon>Bacteria</taxon>
        <taxon>Pseudomonadati</taxon>
        <taxon>Nitrospinota/Tectimicrobiota group</taxon>
        <taxon>Candidatus Tectimicrobiota</taxon>
        <taxon>Candidatus Entotheonellia</taxon>
        <taxon>Candidatus Entotheonellales</taxon>
        <taxon>Candidatus Entotheonellaceae</taxon>
        <taxon>Candidatus Entotheonella</taxon>
    </lineage>
</organism>
<dbReference type="CDD" id="cd10147">
    <property type="entry name" value="Wzt_C-like"/>
    <property type="match status" value="1"/>
</dbReference>
<protein>
    <recommendedName>
        <fullName evidence="6">ABC transporter domain-containing protein</fullName>
    </recommendedName>
</protein>
<proteinExistence type="inferred from homology"/>
<feature type="region of interest" description="Disordered" evidence="5">
    <location>
        <begin position="1"/>
        <end position="23"/>
    </location>
</feature>
<sequence length="488" mass="53754">MPAQPDPLPEDNSMASTPGALSPAHRDDTVIAVHRVGKMYRLYDRPQDRLKHQLLRRFGNVYGQEFWALKDVSFEVKRGEIVGIIGCNGSGKSTLLQLLAGVLRPTAGTIQVQGRVAALLELGSGFNPEYTGRENVFMNGAILGVSRAEMENRFEQIAAFAEIGDFIDQPVKVYSSGMFLRLAFAVSVHVDADILLIDEALAVGDVFFRQKCYQHLDALHERGVTIVLVTHGMLEVEERCQHALLLHHGTVAFQGVAAETVRQYYLLEQEQRLSEPLHTGSEHMAAPAIPEGTDAGLPLWPAPEAFMDITSIRQISNGWARCTGIAVCNAHGQPCVVFQQGETASFFYEFELLRDIEVPIGGLSIHNDKGMQIHGKNTLQYDVDMPAQVQRGTRLRFRQDIDLEIAIGEYTFTVGLATLSQHDFASRSHYADTDLGSKIVYLCQLPASGQFEVVLRRHGKPIQLLHYGAANLPSQCHATVVTSPEGGA</sequence>
<accession>W4M8A2</accession>
<dbReference type="PANTHER" id="PTHR46743">
    <property type="entry name" value="TEICHOIC ACIDS EXPORT ATP-BINDING PROTEIN TAGH"/>
    <property type="match status" value="1"/>
</dbReference>
<reference evidence="7 8" key="1">
    <citation type="journal article" date="2014" name="Nature">
        <title>An environmental bacterial taxon with a large and distinct metabolic repertoire.</title>
        <authorList>
            <person name="Wilson M.C."/>
            <person name="Mori T."/>
            <person name="Ruckert C."/>
            <person name="Uria A.R."/>
            <person name="Helf M.J."/>
            <person name="Takada K."/>
            <person name="Gernert C."/>
            <person name="Steffens U.A."/>
            <person name="Heycke N."/>
            <person name="Schmitt S."/>
            <person name="Rinke C."/>
            <person name="Helfrich E.J."/>
            <person name="Brachmann A.O."/>
            <person name="Gurgui C."/>
            <person name="Wakimoto T."/>
            <person name="Kracht M."/>
            <person name="Crusemann M."/>
            <person name="Hentschel U."/>
            <person name="Abe I."/>
            <person name="Matsunaga S."/>
            <person name="Kalinowski J."/>
            <person name="Takeyama H."/>
            <person name="Piel J."/>
        </authorList>
    </citation>
    <scope>NUCLEOTIDE SEQUENCE [LARGE SCALE GENOMIC DNA]</scope>
    <source>
        <strain evidence="8">TSY2</strain>
    </source>
</reference>
<gene>
    <name evidence="7" type="ORF">ETSY2_17285</name>
</gene>
<dbReference type="Pfam" id="PF00005">
    <property type="entry name" value="ABC_tran"/>
    <property type="match status" value="1"/>
</dbReference>
<evidence type="ECO:0000313" key="8">
    <source>
        <dbReference type="Proteomes" id="UP000019140"/>
    </source>
</evidence>
<dbReference type="SMART" id="SM00382">
    <property type="entry name" value="AAA"/>
    <property type="match status" value="1"/>
</dbReference>
<comment type="caution">
    <text evidence="7">The sequence shown here is derived from an EMBL/GenBank/DDBJ whole genome shotgun (WGS) entry which is preliminary data.</text>
</comment>
<evidence type="ECO:0000256" key="3">
    <source>
        <dbReference type="ARBA" id="ARBA00022741"/>
    </source>
</evidence>
<evidence type="ECO:0000256" key="5">
    <source>
        <dbReference type="SAM" id="MobiDB-lite"/>
    </source>
</evidence>
<dbReference type="Gene3D" id="3.40.50.300">
    <property type="entry name" value="P-loop containing nucleotide triphosphate hydrolases"/>
    <property type="match status" value="1"/>
</dbReference>
<dbReference type="Proteomes" id="UP000019140">
    <property type="component" value="Unassembled WGS sequence"/>
</dbReference>
<dbReference type="PATRIC" id="fig|1429439.4.peg.2940"/>
<evidence type="ECO:0000256" key="4">
    <source>
        <dbReference type="ARBA" id="ARBA00022840"/>
    </source>
</evidence>
<dbReference type="GO" id="GO:0016887">
    <property type="term" value="F:ATP hydrolysis activity"/>
    <property type="evidence" value="ECO:0007669"/>
    <property type="project" value="InterPro"/>
</dbReference>
<feature type="domain" description="ABC transporter" evidence="6">
    <location>
        <begin position="50"/>
        <end position="273"/>
    </location>
</feature>
<keyword evidence="2" id="KW-0813">Transport</keyword>
<evidence type="ECO:0000256" key="2">
    <source>
        <dbReference type="ARBA" id="ARBA00022448"/>
    </source>
</evidence>
<dbReference type="GO" id="GO:0140359">
    <property type="term" value="F:ABC-type transporter activity"/>
    <property type="evidence" value="ECO:0007669"/>
    <property type="project" value="InterPro"/>
</dbReference>